<dbReference type="NCBIfam" id="TIGR00317">
    <property type="entry name" value="cobS"/>
    <property type="match status" value="1"/>
</dbReference>
<dbReference type="GO" id="GO:0051073">
    <property type="term" value="F:adenosylcobinamide-GDP ribazoletransferase activity"/>
    <property type="evidence" value="ECO:0007669"/>
    <property type="project" value="UniProtKB-EC"/>
</dbReference>
<comment type="subcellular location">
    <subcellularLocation>
        <location evidence="2 19">Cell membrane</location>
        <topology evidence="2 19">Multi-pass membrane protein</topology>
    </subcellularLocation>
</comment>
<dbReference type="HAMAP" id="MF_00719">
    <property type="entry name" value="CobS"/>
    <property type="match status" value="1"/>
</dbReference>
<evidence type="ECO:0000256" key="3">
    <source>
        <dbReference type="ARBA" id="ARBA00004663"/>
    </source>
</evidence>
<sequence length="247" mass="24858">MQNDAVRRLSDAVFSAMALLTRLPVPGHRPMGAESAWAWPLVGALLGGLAAFLASALRWMDVPAGPTAAVVLAFLALLTGALHEDGLSDAADGLLGGRDRARRLEIMKDSRIGSYGALALVLVMLCSWAALAALIGTGAHWPALIAAAALSRAGMVVVMHLLPNARPSGYSAATGRPSAQGAALAVGLAALLALILLGSAALAAILAASLTSALLAMAAQRMIGGQTGDILGASQQLAFAACLTLLA</sequence>
<organism evidence="20 21">
    <name type="scientific">Pseudogemmobacter lacusdianii</name>
    <dbReference type="NCBI Taxonomy" id="3069608"/>
    <lineage>
        <taxon>Bacteria</taxon>
        <taxon>Pseudomonadati</taxon>
        <taxon>Pseudomonadota</taxon>
        <taxon>Alphaproteobacteria</taxon>
        <taxon>Rhodobacterales</taxon>
        <taxon>Paracoccaceae</taxon>
        <taxon>Pseudogemmobacter</taxon>
    </lineage>
</organism>
<dbReference type="PANTHER" id="PTHR34148:SF1">
    <property type="entry name" value="ADENOSYLCOBINAMIDE-GDP RIBAZOLETRANSFERASE"/>
    <property type="match status" value="1"/>
</dbReference>
<evidence type="ECO:0000313" key="21">
    <source>
        <dbReference type="Proteomes" id="UP001239680"/>
    </source>
</evidence>
<dbReference type="InterPro" id="IPR003805">
    <property type="entry name" value="CobS"/>
</dbReference>
<keyword evidence="7 19" id="KW-1003">Cell membrane</keyword>
<evidence type="ECO:0000256" key="5">
    <source>
        <dbReference type="ARBA" id="ARBA00013200"/>
    </source>
</evidence>
<evidence type="ECO:0000256" key="12">
    <source>
        <dbReference type="ARBA" id="ARBA00022989"/>
    </source>
</evidence>
<keyword evidence="11 19" id="KW-0460">Magnesium</keyword>
<feature type="transmembrane region" description="Helical" evidence="19">
    <location>
        <begin position="112"/>
        <end position="134"/>
    </location>
</feature>
<evidence type="ECO:0000256" key="7">
    <source>
        <dbReference type="ARBA" id="ARBA00022475"/>
    </source>
</evidence>
<keyword evidence="10 19" id="KW-0812">Transmembrane</keyword>
<evidence type="ECO:0000256" key="13">
    <source>
        <dbReference type="ARBA" id="ARBA00023136"/>
    </source>
</evidence>
<evidence type="ECO:0000256" key="16">
    <source>
        <dbReference type="ARBA" id="ARBA00032853"/>
    </source>
</evidence>
<dbReference type="Pfam" id="PF02654">
    <property type="entry name" value="CobS"/>
    <property type="match status" value="1"/>
</dbReference>
<dbReference type="Proteomes" id="UP001239680">
    <property type="component" value="Unassembled WGS sequence"/>
</dbReference>
<comment type="catalytic activity">
    <reaction evidence="17 19">
        <text>alpha-ribazole + adenosylcob(III)inamide-GDP = adenosylcob(III)alamin + GMP + H(+)</text>
        <dbReference type="Rhea" id="RHEA:16049"/>
        <dbReference type="ChEBI" id="CHEBI:10329"/>
        <dbReference type="ChEBI" id="CHEBI:15378"/>
        <dbReference type="ChEBI" id="CHEBI:18408"/>
        <dbReference type="ChEBI" id="CHEBI:58115"/>
        <dbReference type="ChEBI" id="CHEBI:60487"/>
        <dbReference type="EC" id="2.7.8.26"/>
    </reaction>
</comment>
<dbReference type="EC" id="2.7.8.26" evidence="5 19"/>
<keyword evidence="13 19" id="KW-0472">Membrane</keyword>
<feature type="transmembrane region" description="Helical" evidence="19">
    <location>
        <begin position="64"/>
        <end position="82"/>
    </location>
</feature>
<evidence type="ECO:0000256" key="19">
    <source>
        <dbReference type="HAMAP-Rule" id="MF_00719"/>
    </source>
</evidence>
<dbReference type="PANTHER" id="PTHR34148">
    <property type="entry name" value="ADENOSYLCOBINAMIDE-GDP RIBAZOLETRANSFERASE"/>
    <property type="match status" value="1"/>
</dbReference>
<feature type="transmembrane region" description="Helical" evidence="19">
    <location>
        <begin position="141"/>
        <end position="162"/>
    </location>
</feature>
<evidence type="ECO:0000256" key="4">
    <source>
        <dbReference type="ARBA" id="ARBA00010561"/>
    </source>
</evidence>
<comment type="catalytic activity">
    <reaction evidence="18 19">
        <text>alpha-ribazole 5'-phosphate + adenosylcob(III)inamide-GDP = adenosylcob(III)alamin 5'-phosphate + GMP + H(+)</text>
        <dbReference type="Rhea" id="RHEA:23560"/>
        <dbReference type="ChEBI" id="CHEBI:15378"/>
        <dbReference type="ChEBI" id="CHEBI:57918"/>
        <dbReference type="ChEBI" id="CHEBI:58115"/>
        <dbReference type="ChEBI" id="CHEBI:60487"/>
        <dbReference type="ChEBI" id="CHEBI:60493"/>
        <dbReference type="EC" id="2.7.8.26"/>
    </reaction>
</comment>
<evidence type="ECO:0000256" key="15">
    <source>
        <dbReference type="ARBA" id="ARBA00032605"/>
    </source>
</evidence>
<evidence type="ECO:0000256" key="2">
    <source>
        <dbReference type="ARBA" id="ARBA00004651"/>
    </source>
</evidence>
<keyword evidence="9 19" id="KW-0808">Transferase</keyword>
<gene>
    <name evidence="19 20" type="primary">cobS</name>
    <name evidence="20" type="ORF">Q9295_01255</name>
</gene>
<protein>
    <recommendedName>
        <fullName evidence="6 19">Adenosylcobinamide-GDP ribazoletransferase</fullName>
        <ecNumber evidence="5 19">2.7.8.26</ecNumber>
    </recommendedName>
    <alternativeName>
        <fullName evidence="16 19">Cobalamin synthase</fullName>
    </alternativeName>
    <alternativeName>
        <fullName evidence="15 19">Cobalamin-5'-phosphate synthase</fullName>
    </alternativeName>
</protein>
<evidence type="ECO:0000256" key="11">
    <source>
        <dbReference type="ARBA" id="ARBA00022842"/>
    </source>
</evidence>
<evidence type="ECO:0000256" key="10">
    <source>
        <dbReference type="ARBA" id="ARBA00022692"/>
    </source>
</evidence>
<evidence type="ECO:0000256" key="6">
    <source>
        <dbReference type="ARBA" id="ARBA00015850"/>
    </source>
</evidence>
<feature type="transmembrane region" description="Helical" evidence="19">
    <location>
        <begin position="37"/>
        <end position="57"/>
    </location>
</feature>
<dbReference type="EMBL" id="JAVDBT010000001">
    <property type="protein sequence ID" value="MDQ2064988.1"/>
    <property type="molecule type" value="Genomic_DNA"/>
</dbReference>
<name>A0ABU0VTJ7_9RHOB</name>
<comment type="function">
    <text evidence="14 19">Joins adenosylcobinamide-GDP and alpha-ribazole to generate adenosylcobalamin (Ado-cobalamin). Also synthesizes adenosylcobalamin 5'-phosphate from adenosylcobinamide-GDP and alpha-ribazole 5'-phosphate.</text>
</comment>
<evidence type="ECO:0000256" key="14">
    <source>
        <dbReference type="ARBA" id="ARBA00025228"/>
    </source>
</evidence>
<evidence type="ECO:0000313" key="20">
    <source>
        <dbReference type="EMBL" id="MDQ2064988.1"/>
    </source>
</evidence>
<evidence type="ECO:0000256" key="18">
    <source>
        <dbReference type="ARBA" id="ARBA00049504"/>
    </source>
</evidence>
<dbReference type="RefSeq" id="WP_306678583.1">
    <property type="nucleotide sequence ID" value="NZ_JAVDBT010000001.1"/>
</dbReference>
<evidence type="ECO:0000256" key="17">
    <source>
        <dbReference type="ARBA" id="ARBA00048623"/>
    </source>
</evidence>
<evidence type="ECO:0000256" key="1">
    <source>
        <dbReference type="ARBA" id="ARBA00001946"/>
    </source>
</evidence>
<feature type="transmembrane region" description="Helical" evidence="19">
    <location>
        <begin position="182"/>
        <end position="215"/>
    </location>
</feature>
<comment type="similarity">
    <text evidence="4 19">Belongs to the CobS family.</text>
</comment>
<reference evidence="20 21" key="1">
    <citation type="submission" date="2023-08" db="EMBL/GenBank/DDBJ databases">
        <title>Characterization of two Paracoccaceae strains isolated from Phycosphere and proposal of Xinfangfangia lacusdiani sp. nov.</title>
        <authorList>
            <person name="Deng Y."/>
            <person name="Zhang Y.Q."/>
        </authorList>
    </citation>
    <scope>NUCLEOTIDE SEQUENCE [LARGE SCALE GENOMIC DNA]</scope>
    <source>
        <strain evidence="20 21">CPCC 101601</strain>
    </source>
</reference>
<comment type="caution">
    <text evidence="20">The sequence shown here is derived from an EMBL/GenBank/DDBJ whole genome shotgun (WGS) entry which is preliminary data.</text>
</comment>
<proteinExistence type="inferred from homology"/>
<evidence type="ECO:0000256" key="9">
    <source>
        <dbReference type="ARBA" id="ARBA00022679"/>
    </source>
</evidence>
<accession>A0ABU0VTJ7</accession>
<comment type="pathway">
    <text evidence="3 19">Cofactor biosynthesis; adenosylcobalamin biosynthesis; adenosylcobalamin from cob(II)yrinate a,c-diamide: step 7/7.</text>
</comment>
<keyword evidence="21" id="KW-1185">Reference proteome</keyword>
<keyword evidence="8 19" id="KW-0169">Cobalamin biosynthesis</keyword>
<keyword evidence="12 19" id="KW-1133">Transmembrane helix</keyword>
<comment type="cofactor">
    <cofactor evidence="1 19">
        <name>Mg(2+)</name>
        <dbReference type="ChEBI" id="CHEBI:18420"/>
    </cofactor>
</comment>
<evidence type="ECO:0000256" key="8">
    <source>
        <dbReference type="ARBA" id="ARBA00022573"/>
    </source>
</evidence>